<gene>
    <name evidence="1" type="ORF">AMECASPLE_010964</name>
</gene>
<evidence type="ECO:0000313" key="2">
    <source>
        <dbReference type="Proteomes" id="UP001469553"/>
    </source>
</evidence>
<keyword evidence="2" id="KW-1185">Reference proteome</keyword>
<comment type="caution">
    <text evidence="1">The sequence shown here is derived from an EMBL/GenBank/DDBJ whole genome shotgun (WGS) entry which is preliminary data.</text>
</comment>
<accession>A0ABV1A833</accession>
<organism evidence="1 2">
    <name type="scientific">Ameca splendens</name>
    <dbReference type="NCBI Taxonomy" id="208324"/>
    <lineage>
        <taxon>Eukaryota</taxon>
        <taxon>Metazoa</taxon>
        <taxon>Chordata</taxon>
        <taxon>Craniata</taxon>
        <taxon>Vertebrata</taxon>
        <taxon>Euteleostomi</taxon>
        <taxon>Actinopterygii</taxon>
        <taxon>Neopterygii</taxon>
        <taxon>Teleostei</taxon>
        <taxon>Neoteleostei</taxon>
        <taxon>Acanthomorphata</taxon>
        <taxon>Ovalentaria</taxon>
        <taxon>Atherinomorphae</taxon>
        <taxon>Cyprinodontiformes</taxon>
        <taxon>Goodeidae</taxon>
        <taxon>Ameca</taxon>
    </lineage>
</organism>
<sequence length="109" mass="12301">MEKGGRHAAKVARAVRQIRMHQGPKPFNIGRTPHHCATPTPKMACASPVGKSISPLKRLSLFLVKFISIHFVKKLNLSNVPAKPERNYNYLSGRETRFLKVDCWAQHVT</sequence>
<proteinExistence type="predicted"/>
<protein>
    <submittedName>
        <fullName evidence="1">Uncharacterized protein</fullName>
    </submittedName>
</protein>
<evidence type="ECO:0000313" key="1">
    <source>
        <dbReference type="EMBL" id="MEQ2314329.1"/>
    </source>
</evidence>
<reference evidence="1 2" key="1">
    <citation type="submission" date="2021-06" db="EMBL/GenBank/DDBJ databases">
        <authorList>
            <person name="Palmer J.M."/>
        </authorList>
    </citation>
    <scope>NUCLEOTIDE SEQUENCE [LARGE SCALE GENOMIC DNA]</scope>
    <source>
        <strain evidence="1 2">AS_MEX2019</strain>
        <tissue evidence="1">Muscle</tissue>
    </source>
</reference>
<name>A0ABV1A833_9TELE</name>
<dbReference type="Proteomes" id="UP001469553">
    <property type="component" value="Unassembled WGS sequence"/>
</dbReference>
<dbReference type="EMBL" id="JAHRIP010085287">
    <property type="protein sequence ID" value="MEQ2314329.1"/>
    <property type="molecule type" value="Genomic_DNA"/>
</dbReference>